<dbReference type="InterPro" id="IPR036396">
    <property type="entry name" value="Cyt_P450_sf"/>
</dbReference>
<dbReference type="GO" id="GO:0016705">
    <property type="term" value="F:oxidoreductase activity, acting on paired donors, with incorporation or reduction of molecular oxygen"/>
    <property type="evidence" value="ECO:0007669"/>
    <property type="project" value="InterPro"/>
</dbReference>
<keyword evidence="6" id="KW-0503">Monooxygenase</keyword>
<dbReference type="InterPro" id="IPR001128">
    <property type="entry name" value="Cyt_P450"/>
</dbReference>
<evidence type="ECO:0000313" key="9">
    <source>
        <dbReference type="Proteomes" id="UP000781932"/>
    </source>
</evidence>
<keyword evidence="7" id="KW-1133">Transmembrane helix</keyword>
<dbReference type="InterPro" id="IPR050121">
    <property type="entry name" value="Cytochrome_P450_monoxygenase"/>
</dbReference>
<organism evidence="8 9">
    <name type="scientific">Colletotrichum karsti</name>
    <dbReference type="NCBI Taxonomy" id="1095194"/>
    <lineage>
        <taxon>Eukaryota</taxon>
        <taxon>Fungi</taxon>
        <taxon>Dikarya</taxon>
        <taxon>Ascomycota</taxon>
        <taxon>Pezizomycotina</taxon>
        <taxon>Sordariomycetes</taxon>
        <taxon>Hypocreomycetidae</taxon>
        <taxon>Glomerellales</taxon>
        <taxon>Glomerellaceae</taxon>
        <taxon>Colletotrichum</taxon>
        <taxon>Colletotrichum boninense species complex</taxon>
    </lineage>
</organism>
<dbReference type="GO" id="GO:0004497">
    <property type="term" value="F:monooxygenase activity"/>
    <property type="evidence" value="ECO:0007669"/>
    <property type="project" value="UniProtKB-KW"/>
</dbReference>
<evidence type="ECO:0000313" key="8">
    <source>
        <dbReference type="EMBL" id="KAF9882020.1"/>
    </source>
</evidence>
<keyword evidence="4 5" id="KW-0408">Iron</keyword>
<proteinExistence type="inferred from homology"/>
<evidence type="ECO:0000256" key="4">
    <source>
        <dbReference type="ARBA" id="ARBA00023004"/>
    </source>
</evidence>
<comment type="cofactor">
    <cofactor evidence="1 5">
        <name>heme</name>
        <dbReference type="ChEBI" id="CHEBI:30413"/>
    </cofactor>
</comment>
<dbReference type="Pfam" id="PF00067">
    <property type="entry name" value="p450"/>
    <property type="match status" value="1"/>
</dbReference>
<keyword evidence="7" id="KW-0812">Transmembrane</keyword>
<dbReference type="EMBL" id="JAATWM020000001">
    <property type="protein sequence ID" value="KAF9882020.1"/>
    <property type="molecule type" value="Genomic_DNA"/>
</dbReference>
<dbReference type="GO" id="GO:0005506">
    <property type="term" value="F:iron ion binding"/>
    <property type="evidence" value="ECO:0007669"/>
    <property type="project" value="InterPro"/>
</dbReference>
<evidence type="ECO:0000256" key="1">
    <source>
        <dbReference type="ARBA" id="ARBA00001971"/>
    </source>
</evidence>
<evidence type="ECO:0000256" key="2">
    <source>
        <dbReference type="ARBA" id="ARBA00022617"/>
    </source>
</evidence>
<comment type="similarity">
    <text evidence="6">Belongs to the cytochrome P450 family.</text>
</comment>
<evidence type="ECO:0000256" key="6">
    <source>
        <dbReference type="RuleBase" id="RU000461"/>
    </source>
</evidence>
<name>A0A9P6IFW8_9PEZI</name>
<feature type="binding site" description="axial binding residue" evidence="5">
    <location>
        <position position="470"/>
    </location>
    <ligand>
        <name>heme</name>
        <dbReference type="ChEBI" id="CHEBI:30413"/>
    </ligand>
    <ligandPart>
        <name>Fe</name>
        <dbReference type="ChEBI" id="CHEBI:18248"/>
    </ligandPart>
</feature>
<evidence type="ECO:0000256" key="7">
    <source>
        <dbReference type="SAM" id="Phobius"/>
    </source>
</evidence>
<keyword evidence="7" id="KW-0472">Membrane</keyword>
<evidence type="ECO:0000256" key="5">
    <source>
        <dbReference type="PIRSR" id="PIRSR602401-1"/>
    </source>
</evidence>
<reference evidence="8" key="2">
    <citation type="submission" date="2020-11" db="EMBL/GenBank/DDBJ databases">
        <title>Whole genome sequencing of Colletotrichum sp.</title>
        <authorList>
            <person name="Li H."/>
        </authorList>
    </citation>
    <scope>NUCLEOTIDE SEQUENCE</scope>
    <source>
        <strain evidence="8">CkLH20</strain>
    </source>
</reference>
<dbReference type="PROSITE" id="PS00086">
    <property type="entry name" value="CYTOCHROME_P450"/>
    <property type="match status" value="1"/>
</dbReference>
<dbReference type="PRINTS" id="PR00463">
    <property type="entry name" value="EP450I"/>
</dbReference>
<dbReference type="Proteomes" id="UP000781932">
    <property type="component" value="Unassembled WGS sequence"/>
</dbReference>
<sequence length="523" mass="59033">MSFSKSFSSGDFGHGSAFVIETGRVKSVLSDLIQAFRRAVPLERNPTQAAILFVIGFLILPWLVSNVRSYRRLRHFKGPRLAAVSKLWHLKTVVGPTAYLDFYEVLKEYGPLARVGPNDLINDDPEFARHILGVRSQYRRADWDEEEHGKLRSKMAAGYSGREVAGFEKKIDDNITRLFRLLEKSIDVDQPFDFGRKVQFFTLDVISDLAYGEPLGFMSNDKDMYDYLKSTEAALPVFMTLGVVPWVMKIFASPIFRSLMPSENDVVGFGKLMGIAKKISAERFGPDRIVQKDMLGSFINHGMTQEEAESEILVQVLAGSDTTATTIRATVLHTITTPRVYARLLEEIAQAAPNTSSPIISDAEARTLPYLQALIKEGLRIFPPVSAFAPKEVPAGGDVWKGRFIPGGTRIGWSAMALARREETWGKDAAEFRPERWIMREDGGICDSAEKLREMEGVHELIFSHGRHQCLGKPVAVMELNKVFFELFRRYDLSLCNPLKPWKSIHAGIHCQSEMWMRGHRRD</sequence>
<dbReference type="OrthoDB" id="3934656at2759"/>
<keyword evidence="2 5" id="KW-0349">Heme</keyword>
<dbReference type="RefSeq" id="XP_038751481.1">
    <property type="nucleotide sequence ID" value="XM_038882776.1"/>
</dbReference>
<dbReference type="Gene3D" id="1.10.630.10">
    <property type="entry name" value="Cytochrome P450"/>
    <property type="match status" value="1"/>
</dbReference>
<dbReference type="PANTHER" id="PTHR24305:SF168">
    <property type="entry name" value="P450, PUTATIVE (EUROFUNG)-RELATED"/>
    <property type="match status" value="1"/>
</dbReference>
<reference evidence="8" key="1">
    <citation type="submission" date="2020-03" db="EMBL/GenBank/DDBJ databases">
        <authorList>
            <person name="He L."/>
        </authorList>
    </citation>
    <scope>NUCLEOTIDE SEQUENCE</scope>
    <source>
        <strain evidence="8">CkLH20</strain>
    </source>
</reference>
<dbReference type="PANTHER" id="PTHR24305">
    <property type="entry name" value="CYTOCHROME P450"/>
    <property type="match status" value="1"/>
</dbReference>
<gene>
    <name evidence="8" type="ORF">CkaCkLH20_00056</name>
</gene>
<dbReference type="GO" id="GO:0020037">
    <property type="term" value="F:heme binding"/>
    <property type="evidence" value="ECO:0007669"/>
    <property type="project" value="InterPro"/>
</dbReference>
<feature type="transmembrane region" description="Helical" evidence="7">
    <location>
        <begin position="233"/>
        <end position="252"/>
    </location>
</feature>
<dbReference type="SUPFAM" id="SSF48264">
    <property type="entry name" value="Cytochrome P450"/>
    <property type="match status" value="1"/>
</dbReference>
<dbReference type="PRINTS" id="PR00385">
    <property type="entry name" value="P450"/>
</dbReference>
<keyword evidence="9" id="KW-1185">Reference proteome</keyword>
<dbReference type="GeneID" id="62155850"/>
<feature type="transmembrane region" description="Helical" evidence="7">
    <location>
        <begin position="49"/>
        <end position="67"/>
    </location>
</feature>
<dbReference type="InterPro" id="IPR017972">
    <property type="entry name" value="Cyt_P450_CS"/>
</dbReference>
<accession>A0A9P6IFW8</accession>
<keyword evidence="3 5" id="KW-0479">Metal-binding</keyword>
<comment type="caution">
    <text evidence="8">The sequence shown here is derived from an EMBL/GenBank/DDBJ whole genome shotgun (WGS) entry which is preliminary data.</text>
</comment>
<evidence type="ECO:0000256" key="3">
    <source>
        <dbReference type="ARBA" id="ARBA00022723"/>
    </source>
</evidence>
<keyword evidence="6" id="KW-0560">Oxidoreductase</keyword>
<protein>
    <submittedName>
        <fullName evidence="8">Benzoate 4-monooxygenase cytochrome p450</fullName>
    </submittedName>
</protein>
<dbReference type="InterPro" id="IPR002401">
    <property type="entry name" value="Cyt_P450_E_grp-I"/>
</dbReference>
<dbReference type="AlphaFoldDB" id="A0A9P6IFW8"/>
<dbReference type="CDD" id="cd11060">
    <property type="entry name" value="CYP57A1-like"/>
    <property type="match status" value="1"/>
</dbReference>